<dbReference type="GO" id="GO:0005975">
    <property type="term" value="P:carbohydrate metabolic process"/>
    <property type="evidence" value="ECO:0007669"/>
    <property type="project" value="InterPro"/>
</dbReference>
<dbReference type="Pfam" id="PF21307">
    <property type="entry name" value="Glyco_hydro_95_C"/>
    <property type="match status" value="1"/>
</dbReference>
<dbReference type="Pfam" id="PF14498">
    <property type="entry name" value="Glyco_hyd_65N_2"/>
    <property type="match status" value="1"/>
</dbReference>
<evidence type="ECO:0000259" key="3">
    <source>
        <dbReference type="Pfam" id="PF21307"/>
    </source>
</evidence>
<dbReference type="PANTHER" id="PTHR31084">
    <property type="entry name" value="ALPHA-L-FUCOSIDASE 2"/>
    <property type="match status" value="1"/>
</dbReference>
<dbReference type="AlphaFoldDB" id="A0A250KJ65"/>
<reference evidence="5 6" key="1">
    <citation type="submission" date="2017-05" db="EMBL/GenBank/DDBJ databases">
        <title>whole genome sequence of Prevotella melaninogenica GAI 07411.</title>
        <authorList>
            <person name="Kondo Y."/>
            <person name="Hoshino T."/>
        </authorList>
    </citation>
    <scope>NUCLEOTIDE SEQUENCE [LARGE SCALE GENOMIC DNA]</scope>
    <source>
        <strain evidence="5 6">GAI 07411</strain>
    </source>
</reference>
<feature type="compositionally biased region" description="Polar residues" evidence="1">
    <location>
        <begin position="116"/>
        <end position="129"/>
    </location>
</feature>
<dbReference type="PANTHER" id="PTHR31084:SF19">
    <property type="entry name" value="GLYCOSYL HYDROLASE FAMILY 95 N-TERMINAL DOMAIN-CONTAINING PROTEIN"/>
    <property type="match status" value="1"/>
</dbReference>
<dbReference type="FunFam" id="1.50.10.10:FF:000028">
    <property type="entry name" value="Alpha-L-fucosidase 2"/>
    <property type="match status" value="1"/>
</dbReference>
<dbReference type="InterPro" id="IPR016518">
    <property type="entry name" value="Alpha-L-fucosidase"/>
</dbReference>
<organism evidence="5 6">
    <name type="scientific">Prevotella melaninogenica</name>
    <dbReference type="NCBI Taxonomy" id="28132"/>
    <lineage>
        <taxon>Bacteria</taxon>
        <taxon>Pseudomonadati</taxon>
        <taxon>Bacteroidota</taxon>
        <taxon>Bacteroidia</taxon>
        <taxon>Bacteroidales</taxon>
        <taxon>Prevotellaceae</taxon>
        <taxon>Prevotella</taxon>
    </lineage>
</organism>
<feature type="domain" description="Glycosyl hydrolase family 95 N-terminal" evidence="2">
    <location>
        <begin position="119"/>
        <end position="367"/>
    </location>
</feature>
<dbReference type="InterPro" id="IPR008928">
    <property type="entry name" value="6-hairpin_glycosidase_sf"/>
</dbReference>
<dbReference type="EMBL" id="AP018050">
    <property type="protein sequence ID" value="BBA29656.1"/>
    <property type="molecule type" value="Genomic_DNA"/>
</dbReference>
<dbReference type="SUPFAM" id="SSF48208">
    <property type="entry name" value="Six-hairpin glycosidases"/>
    <property type="match status" value="1"/>
</dbReference>
<feature type="domain" description="Alpha fucosidase A-like C-terminal" evidence="3">
    <location>
        <begin position="796"/>
        <end position="863"/>
    </location>
</feature>
<evidence type="ECO:0000313" key="6">
    <source>
        <dbReference type="Proteomes" id="UP000267517"/>
    </source>
</evidence>
<evidence type="ECO:0000259" key="4">
    <source>
        <dbReference type="Pfam" id="PF22124"/>
    </source>
</evidence>
<evidence type="ECO:0000259" key="2">
    <source>
        <dbReference type="Pfam" id="PF14498"/>
    </source>
</evidence>
<dbReference type="InterPro" id="IPR012341">
    <property type="entry name" value="6hp_glycosidase-like_sf"/>
</dbReference>
<name>A0A250KJ65_9BACT</name>
<dbReference type="Gene3D" id="2.70.98.50">
    <property type="entry name" value="putative glycoside hydrolase family protein from bacillus halodurans"/>
    <property type="match status" value="1"/>
</dbReference>
<evidence type="ECO:0000256" key="1">
    <source>
        <dbReference type="SAM" id="MobiDB-lite"/>
    </source>
</evidence>
<dbReference type="Pfam" id="PF22124">
    <property type="entry name" value="Glyco_hydro_95_cat"/>
    <property type="match status" value="1"/>
</dbReference>
<dbReference type="InterPro" id="IPR049053">
    <property type="entry name" value="AFCA-like_C"/>
</dbReference>
<dbReference type="Proteomes" id="UP000267517">
    <property type="component" value="Chromosome II"/>
</dbReference>
<dbReference type="InterPro" id="IPR027414">
    <property type="entry name" value="GH95_N_dom"/>
</dbReference>
<dbReference type="PIRSF" id="PIRSF007663">
    <property type="entry name" value="UCP007663"/>
    <property type="match status" value="1"/>
</dbReference>
<dbReference type="GO" id="GO:0004560">
    <property type="term" value="F:alpha-L-fucosidase activity"/>
    <property type="evidence" value="ECO:0007669"/>
    <property type="project" value="InterPro"/>
</dbReference>
<feature type="region of interest" description="Disordered" evidence="1">
    <location>
        <begin position="109"/>
        <end position="129"/>
    </location>
</feature>
<evidence type="ECO:0000313" key="5">
    <source>
        <dbReference type="EMBL" id="BBA29656.1"/>
    </source>
</evidence>
<proteinExistence type="predicted"/>
<gene>
    <name evidence="5" type="ORF">PMEL_200171</name>
</gene>
<dbReference type="InterPro" id="IPR054363">
    <property type="entry name" value="GH95_cat"/>
</dbReference>
<sequence>MSDFICTFAIVCCLIQGFLPTLSKVNFVARQNPEQLLLLRYILLLKLNHCGIKIIMKRLFHLAIMFSVALSANATDVKDGLTIWFDRPTTLANKAIWWGNTPEMWKGENKPISAGDTAQNPDAEWESQSLPLGNGSLGANIMGSIEAERITFNEKTLWRGGPNTSDGADAYWNVNKQSAHYLNEIRQAFIEGDEKKAALLTRKNFNSTVPYESWKENPFRFGNFTTMGEFYIETGLSSIGMSEYKRALSLDSALATVQFKKDGVRYERNYFISYPNNVMVVRFKADQPGKQNLVFSYESNPVSTGKMEADGSNGLVFKAHLDNNQMEYVVRIQALNQGGTISNDNGKLSINGANEVVFLITADTDYKVNFAPDFKNPRAYVGVNPSETTAAWMNKAVAEGYDALFQAHYKDYASLFNRVSLTLNDGQKTQDIPTPQRLINYRKGKEDYYLEELYYQFGRYLLIASSRPGNLPANLQGIWHNNVDGPWRVDYHNNINIQMNYWPAGSTNLSECTLPLIDFIRTLVKPGEKTAKAYFGARGWTASISGNIFGFTAPLESEDMSWNFNPMAGPWLATHVWEYYDYTRDKKFLKEVGYDLIKSSAIFAVDYLWKKPDGTYTAAPSTSPEHGPIDEGTTFVHAVIREILMNAIDASKVLNVDKKERKQWEEVLRKIAPYKVGRYGQLLEWSKDIDDPNDQHRHVNHLFGLHPGHTVSPITTPALAEASKVVLNHRGDGATGWSMGWKLNQWARLHDGNRAYKLFGNLLKNGTLDNLWDTHPPFQIDGNFGGTAGVTEMLIQSHMGFIHLLPALPDAWKDGEVKGLCAKGNFELDIRWKNGNLSSVTILSKDGGSCELRYKDDKFVLKTVKSKTYTLNYINGKLVPVNG</sequence>
<feature type="domain" description="Glycosyl hydrolase family 95 catalytic" evidence="4">
    <location>
        <begin position="400"/>
        <end position="794"/>
    </location>
</feature>
<accession>A0A250KJ65</accession>
<dbReference type="Gene3D" id="1.50.10.10">
    <property type="match status" value="1"/>
</dbReference>
<protein>
    <submittedName>
        <fullName evidence="5">Uncharacterized protein</fullName>
    </submittedName>
</protein>